<proteinExistence type="predicted"/>
<evidence type="ECO:0000256" key="1">
    <source>
        <dbReference type="ARBA" id="ARBA00022617"/>
    </source>
</evidence>
<organism evidence="7">
    <name type="scientific">Tuwongella immobilis</name>
    <dbReference type="NCBI Taxonomy" id="692036"/>
    <lineage>
        <taxon>Bacteria</taxon>
        <taxon>Pseudomonadati</taxon>
        <taxon>Planctomycetota</taxon>
        <taxon>Planctomycetia</taxon>
        <taxon>Gemmatales</taxon>
        <taxon>Gemmataceae</taxon>
        <taxon>Tuwongella</taxon>
    </lineage>
</organism>
<sequence length="1130" mass="120996">MHRRKLLGAALLLTCGALVPMLQSSPVPSPSGYNPPLAPASDEALKAIPRFQMPANLQASVWAAEPLLAQPVAFCIDEKGRIYVAETFRHSNGVTDNRSHMNWLDDELACRTVEDRVAMYRKYLGDKGVASFEKAHDRVRQVVDTNGDGVADRSTVFADGFNKAEDGIGSGLLARNGEVFYTCIPSLWKLKDTKDTGRADVKEEMSRGYGVHVAFIGHDLHGLRMGPDGKLYFTVGDRGLNVKTREGKHLFYPDTGCVLRCDPDGANLEVVASGLRNPQELAFDDYGNLFTCDNNSDSGDQARWVYVVPGGDSGWRIGYQYGSSLSNRGPWNAEKIWHTPHADQPAYVVPPLAHFGAGPSGLTHYPGIGLDSRYADHFFMCDFRGGSGGSGIWSVKVEPNGAAFKLANPQQFIWKILATDVDFGPDGGLYVSDWVEGWNLNGKGRIYRFTDPKAIQAPEVAQAKKLIADGFAHRNLSELADLLKFPHQQVRLESQYAIASKGEEGIVTLVPVMNDANAGLGRLHAIWGLGMIARNAKLKDLALEPVIARLQDPDANVAMQALKVYGEAKGKADPRVLKAIVAHLKSTNARLQFFAATALGAISQTAAPNAAGAAQLDPQLLESVLTMLRENADRDAYLRHAGVMALVGMAIDQHPDVLKQLAADSSPAVRVATVVALRKRVSPEAARFLNDVDPKVVVEAARAIHDTPISAAIPALAALTEKPKQSSFVLMRAANAHFRLGKPENAVALAQLAANADAPEDVRIEALAMLGTWAKPGRRDRITGETQSLPDRSAEVAVNALKPSLGGIFRGSNKLRGEAAKIAGNLGIKEVGPALIALVNNADLAGTARVEALQALDALKDGQLAAVAKTASESNDPQLRNAGRAIRGRSEVAAVVTELATVLDAANAPLVEKQGALDLLAKLAKPEADAILAKWTEALAAGKVADGLQLDVRDAAQLRAKSAKAIQESLAKFTANLSPSDPLAAYAISQVGGDAARGREIFLNKSEVQCLRCHKVQGNGGEVGPELTGIGGKQNRAYLLEAIVLPSKQIAKGYESVVLNLADGKTVNGILKSESPTEVQLMTAEGKLIRIPKEDIDDRQTGPSAMPADLMKHLSARELRDLVEYLATVK</sequence>
<dbReference type="InterPro" id="IPR013428">
    <property type="entry name" value="Membrane-bound_put_N"/>
</dbReference>
<feature type="domain" description="Cytochrome c" evidence="6">
    <location>
        <begin position="993"/>
        <end position="1130"/>
    </location>
</feature>
<evidence type="ECO:0000313" key="8">
    <source>
        <dbReference type="Proteomes" id="UP000464378"/>
    </source>
</evidence>
<dbReference type="AlphaFoldDB" id="A0A6C2YNL1"/>
<evidence type="ECO:0000313" key="7">
    <source>
        <dbReference type="EMBL" id="VIP02645.1"/>
    </source>
</evidence>
<dbReference type="SUPFAM" id="SSF48371">
    <property type="entry name" value="ARM repeat"/>
    <property type="match status" value="1"/>
</dbReference>
<evidence type="ECO:0000256" key="4">
    <source>
        <dbReference type="PROSITE-ProRule" id="PRU00433"/>
    </source>
</evidence>
<reference evidence="7" key="1">
    <citation type="submission" date="2019-04" db="EMBL/GenBank/DDBJ databases">
        <authorList>
            <consortium name="Science for Life Laboratories"/>
        </authorList>
    </citation>
    <scope>NUCLEOTIDE SEQUENCE</scope>
    <source>
        <strain evidence="7">MBLW1</strain>
    </source>
</reference>
<feature type="chain" id="PRO_5033879755" description="Cytochrome c domain-containing protein" evidence="5">
    <location>
        <begin position="25"/>
        <end position="1130"/>
    </location>
</feature>
<dbReference type="PANTHER" id="PTHR33546">
    <property type="entry name" value="LARGE, MULTIFUNCTIONAL SECRETED PROTEIN-RELATED"/>
    <property type="match status" value="1"/>
</dbReference>
<dbReference type="PROSITE" id="PS51007">
    <property type="entry name" value="CYTC"/>
    <property type="match status" value="1"/>
</dbReference>
<dbReference type="GO" id="GO:0046872">
    <property type="term" value="F:metal ion binding"/>
    <property type="evidence" value="ECO:0007669"/>
    <property type="project" value="UniProtKB-KW"/>
</dbReference>
<dbReference type="GO" id="GO:0009055">
    <property type="term" value="F:electron transfer activity"/>
    <property type="evidence" value="ECO:0007669"/>
    <property type="project" value="InterPro"/>
</dbReference>
<dbReference type="SUPFAM" id="SSF46626">
    <property type="entry name" value="Cytochrome c"/>
    <property type="match status" value="1"/>
</dbReference>
<dbReference type="InterPro" id="IPR016024">
    <property type="entry name" value="ARM-type_fold"/>
</dbReference>
<dbReference type="KEGG" id="tim:GMBLW1_13150"/>
<dbReference type="SUPFAM" id="SSF50952">
    <property type="entry name" value="Soluble quinoprotein glucose dehydrogenase"/>
    <property type="match status" value="1"/>
</dbReference>
<evidence type="ECO:0000256" key="3">
    <source>
        <dbReference type="ARBA" id="ARBA00023004"/>
    </source>
</evidence>
<gene>
    <name evidence="7" type="ORF">GMBLW1_13150</name>
</gene>
<dbReference type="RefSeq" id="WP_162657798.1">
    <property type="nucleotide sequence ID" value="NZ_LR593887.1"/>
</dbReference>
<feature type="signal peptide" evidence="5">
    <location>
        <begin position="1"/>
        <end position="24"/>
    </location>
</feature>
<dbReference type="Gene3D" id="1.10.760.10">
    <property type="entry name" value="Cytochrome c-like domain"/>
    <property type="match status" value="1"/>
</dbReference>
<keyword evidence="2 4" id="KW-0479">Metal-binding</keyword>
<dbReference type="Pfam" id="PF23500">
    <property type="entry name" value="DUF7133"/>
    <property type="match status" value="1"/>
</dbReference>
<dbReference type="InterPro" id="IPR011042">
    <property type="entry name" value="6-blade_b-propeller_TolB-like"/>
</dbReference>
<dbReference type="Pfam" id="PF00034">
    <property type="entry name" value="Cytochrom_C"/>
    <property type="match status" value="1"/>
</dbReference>
<dbReference type="InterPro" id="IPR009056">
    <property type="entry name" value="Cyt_c-like_dom"/>
</dbReference>
<dbReference type="Gene3D" id="1.25.10.10">
    <property type="entry name" value="Leucine-rich Repeat Variant"/>
    <property type="match status" value="2"/>
</dbReference>
<keyword evidence="5" id="KW-0732">Signal</keyword>
<dbReference type="InterPro" id="IPR011041">
    <property type="entry name" value="Quinoprot_gluc/sorb_DH_b-prop"/>
</dbReference>
<dbReference type="NCBIfam" id="TIGR02604">
    <property type="entry name" value="Piru_Ver_Nterm"/>
    <property type="match status" value="1"/>
</dbReference>
<evidence type="ECO:0000259" key="6">
    <source>
        <dbReference type="PROSITE" id="PS51007"/>
    </source>
</evidence>
<dbReference type="Gene3D" id="2.120.10.30">
    <property type="entry name" value="TolB, C-terminal domain"/>
    <property type="match status" value="1"/>
</dbReference>
<dbReference type="EMBL" id="LR593887">
    <property type="protein sequence ID" value="VTS02024.1"/>
    <property type="molecule type" value="Genomic_DNA"/>
</dbReference>
<keyword evidence="3 4" id="KW-0408">Iron</keyword>
<dbReference type="GO" id="GO:0020037">
    <property type="term" value="F:heme binding"/>
    <property type="evidence" value="ECO:0007669"/>
    <property type="project" value="InterPro"/>
</dbReference>
<dbReference type="InterPro" id="IPR013427">
    <property type="entry name" value="Haem-bd_dom_put"/>
</dbReference>
<evidence type="ECO:0000256" key="2">
    <source>
        <dbReference type="ARBA" id="ARBA00022723"/>
    </source>
</evidence>
<dbReference type="PANTHER" id="PTHR33546:SF1">
    <property type="entry name" value="LARGE, MULTIFUNCTIONAL SECRETED PROTEIN"/>
    <property type="match status" value="1"/>
</dbReference>
<keyword evidence="8" id="KW-1185">Reference proteome</keyword>
<dbReference type="InParanoid" id="A0A6C2YNL1"/>
<dbReference type="InterPro" id="IPR036909">
    <property type="entry name" value="Cyt_c-like_dom_sf"/>
</dbReference>
<dbReference type="Proteomes" id="UP000464378">
    <property type="component" value="Chromosome"/>
</dbReference>
<dbReference type="EMBL" id="LR586016">
    <property type="protein sequence ID" value="VIP02645.1"/>
    <property type="molecule type" value="Genomic_DNA"/>
</dbReference>
<protein>
    <recommendedName>
        <fullName evidence="6">Cytochrome c domain-containing protein</fullName>
    </recommendedName>
</protein>
<dbReference type="InterPro" id="IPR011989">
    <property type="entry name" value="ARM-like"/>
</dbReference>
<name>A0A6C2YNL1_9BACT</name>
<evidence type="ECO:0000256" key="5">
    <source>
        <dbReference type="SAM" id="SignalP"/>
    </source>
</evidence>
<keyword evidence="1 4" id="KW-0349">Heme</keyword>
<dbReference type="InterPro" id="IPR055557">
    <property type="entry name" value="DUF7133"/>
</dbReference>
<accession>A0A6C2YNL1</accession>
<dbReference type="NCBIfam" id="TIGR02603">
    <property type="entry name" value="CxxCH_TIGR02603"/>
    <property type="match status" value="1"/>
</dbReference>